<keyword evidence="13" id="KW-1185">Reference proteome</keyword>
<dbReference type="EC" id="5.6.2.4" evidence="7"/>
<keyword evidence="5" id="KW-0067">ATP-binding</keyword>
<dbReference type="InParanoid" id="A0A7I4CEV6"/>
<dbReference type="Pfam" id="PF00271">
    <property type="entry name" value="Helicase_C"/>
    <property type="match status" value="1"/>
</dbReference>
<name>A0A7I4CEV6_PHYPA</name>
<dbReference type="CDD" id="cd17920">
    <property type="entry name" value="DEXHc_RecQ"/>
    <property type="match status" value="1"/>
</dbReference>
<dbReference type="PANTHER" id="PTHR13710:SF69">
    <property type="entry name" value="ATP-DEPENDENT DNA HELICASE Q-LIKE SIM"/>
    <property type="match status" value="1"/>
</dbReference>
<dbReference type="GO" id="GO:0005524">
    <property type="term" value="F:ATP binding"/>
    <property type="evidence" value="ECO:0007669"/>
    <property type="project" value="UniProtKB-KW"/>
</dbReference>
<feature type="domain" description="Helicase ATP-binding" evidence="10">
    <location>
        <begin position="226"/>
        <end position="402"/>
    </location>
</feature>
<feature type="compositionally biased region" description="Acidic residues" evidence="9">
    <location>
        <begin position="512"/>
        <end position="527"/>
    </location>
</feature>
<dbReference type="InterPro" id="IPR004589">
    <property type="entry name" value="DNA_helicase_ATP-dep_RecQ"/>
</dbReference>
<evidence type="ECO:0000256" key="3">
    <source>
        <dbReference type="ARBA" id="ARBA00022801"/>
    </source>
</evidence>
<protein>
    <recommendedName>
        <fullName evidence="7">DNA 3'-5' helicase</fullName>
        <ecNumber evidence="7">5.6.2.4</ecNumber>
    </recommendedName>
</protein>
<evidence type="ECO:0000256" key="8">
    <source>
        <dbReference type="SAM" id="Coils"/>
    </source>
</evidence>
<evidence type="ECO:0000256" key="2">
    <source>
        <dbReference type="ARBA" id="ARBA00022741"/>
    </source>
</evidence>
<dbReference type="EnsemblPlants" id="Pp3c23_17960V3.2">
    <property type="protein sequence ID" value="Pp3c23_17960V3.2"/>
    <property type="gene ID" value="Pp3c23_17960"/>
</dbReference>
<reference evidence="12" key="3">
    <citation type="submission" date="2020-12" db="UniProtKB">
        <authorList>
            <consortium name="EnsemblPlants"/>
        </authorList>
    </citation>
    <scope>IDENTIFICATION</scope>
</reference>
<keyword evidence="2" id="KW-0547">Nucleotide-binding</keyword>
<feature type="coiled-coil region" evidence="8">
    <location>
        <begin position="438"/>
        <end position="472"/>
    </location>
</feature>
<dbReference type="GO" id="GO:0005737">
    <property type="term" value="C:cytoplasm"/>
    <property type="evidence" value="ECO:0000318"/>
    <property type="project" value="GO_Central"/>
</dbReference>
<feature type="domain" description="Helicase C-terminal" evidence="11">
    <location>
        <begin position="578"/>
        <end position="741"/>
    </location>
</feature>
<evidence type="ECO:0000256" key="9">
    <source>
        <dbReference type="SAM" id="MobiDB-lite"/>
    </source>
</evidence>
<dbReference type="PROSITE" id="PS51192">
    <property type="entry name" value="HELICASE_ATP_BIND_1"/>
    <property type="match status" value="1"/>
</dbReference>
<dbReference type="GO" id="GO:0000724">
    <property type="term" value="P:double-strand break repair via homologous recombination"/>
    <property type="evidence" value="ECO:0000318"/>
    <property type="project" value="GO_Central"/>
</dbReference>
<dbReference type="FunFam" id="3.40.50.300:FF:001456">
    <property type="entry name" value="ATP-dependent DNA helicase"/>
    <property type="match status" value="1"/>
</dbReference>
<organism evidence="12 13">
    <name type="scientific">Physcomitrium patens</name>
    <name type="common">Spreading-leaved earth moss</name>
    <name type="synonym">Physcomitrella patens</name>
    <dbReference type="NCBI Taxonomy" id="3218"/>
    <lineage>
        <taxon>Eukaryota</taxon>
        <taxon>Viridiplantae</taxon>
        <taxon>Streptophyta</taxon>
        <taxon>Embryophyta</taxon>
        <taxon>Bryophyta</taxon>
        <taxon>Bryophytina</taxon>
        <taxon>Bryopsida</taxon>
        <taxon>Funariidae</taxon>
        <taxon>Funariales</taxon>
        <taxon>Funariaceae</taxon>
        <taxon>Physcomitrium</taxon>
    </lineage>
</organism>
<reference evidence="12 13" key="1">
    <citation type="journal article" date="2008" name="Science">
        <title>The Physcomitrella genome reveals evolutionary insights into the conquest of land by plants.</title>
        <authorList>
            <person name="Rensing S."/>
            <person name="Lang D."/>
            <person name="Zimmer A."/>
            <person name="Terry A."/>
            <person name="Salamov A."/>
            <person name="Shapiro H."/>
            <person name="Nishiyama T."/>
            <person name="Perroud P.-F."/>
            <person name="Lindquist E."/>
            <person name="Kamisugi Y."/>
            <person name="Tanahashi T."/>
            <person name="Sakakibara K."/>
            <person name="Fujita T."/>
            <person name="Oishi K."/>
            <person name="Shin-I T."/>
            <person name="Kuroki Y."/>
            <person name="Toyoda A."/>
            <person name="Suzuki Y."/>
            <person name="Hashimoto A."/>
            <person name="Yamaguchi K."/>
            <person name="Sugano A."/>
            <person name="Kohara Y."/>
            <person name="Fujiyama A."/>
            <person name="Anterola A."/>
            <person name="Aoki S."/>
            <person name="Ashton N."/>
            <person name="Barbazuk W.B."/>
            <person name="Barker E."/>
            <person name="Bennetzen J."/>
            <person name="Bezanilla M."/>
            <person name="Blankenship R."/>
            <person name="Cho S.H."/>
            <person name="Dutcher S."/>
            <person name="Estelle M."/>
            <person name="Fawcett J.A."/>
            <person name="Gundlach H."/>
            <person name="Hanada K."/>
            <person name="Heyl A."/>
            <person name="Hicks K.A."/>
            <person name="Hugh J."/>
            <person name="Lohr M."/>
            <person name="Mayer K."/>
            <person name="Melkozernov A."/>
            <person name="Murata T."/>
            <person name="Nelson D."/>
            <person name="Pils B."/>
            <person name="Prigge M."/>
            <person name="Reiss B."/>
            <person name="Renner T."/>
            <person name="Rombauts S."/>
            <person name="Rushton P."/>
            <person name="Sanderfoot A."/>
            <person name="Schween G."/>
            <person name="Shiu S.-H."/>
            <person name="Stueber K."/>
            <person name="Theodoulou F.L."/>
            <person name="Tu H."/>
            <person name="Van de Peer Y."/>
            <person name="Verrier P.J."/>
            <person name="Waters E."/>
            <person name="Wood A."/>
            <person name="Yang L."/>
            <person name="Cove D."/>
            <person name="Cuming A."/>
            <person name="Hasebe M."/>
            <person name="Lucas S."/>
            <person name="Mishler D.B."/>
            <person name="Reski R."/>
            <person name="Grigoriev I."/>
            <person name="Quatrano R.S."/>
            <person name="Boore J.L."/>
        </authorList>
    </citation>
    <scope>NUCLEOTIDE SEQUENCE [LARGE SCALE GENOMIC DNA]</scope>
    <source>
        <strain evidence="12 13">cv. Gransden 2004</strain>
    </source>
</reference>
<evidence type="ECO:0000259" key="10">
    <source>
        <dbReference type="PROSITE" id="PS51192"/>
    </source>
</evidence>
<evidence type="ECO:0000256" key="1">
    <source>
        <dbReference type="ARBA" id="ARBA00005446"/>
    </source>
</evidence>
<comment type="catalytic activity">
    <reaction evidence="6">
        <text>Couples ATP hydrolysis with the unwinding of duplex DNA by translocating in the 3'-5' direction.</text>
        <dbReference type="EC" id="5.6.2.4"/>
    </reaction>
</comment>
<evidence type="ECO:0000313" key="12">
    <source>
        <dbReference type="EnsemblPlants" id="Pp3c23_17960V3.2"/>
    </source>
</evidence>
<evidence type="ECO:0000313" key="13">
    <source>
        <dbReference type="Proteomes" id="UP000006727"/>
    </source>
</evidence>
<dbReference type="GO" id="GO:0009378">
    <property type="term" value="F:four-way junction helicase activity"/>
    <property type="evidence" value="ECO:0000318"/>
    <property type="project" value="GO_Central"/>
</dbReference>
<dbReference type="NCBIfam" id="TIGR00614">
    <property type="entry name" value="recQ_fam"/>
    <property type="match status" value="1"/>
</dbReference>
<feature type="region of interest" description="Disordered" evidence="9">
    <location>
        <begin position="512"/>
        <end position="536"/>
    </location>
</feature>
<dbReference type="GO" id="GO:0003676">
    <property type="term" value="F:nucleic acid binding"/>
    <property type="evidence" value="ECO:0007669"/>
    <property type="project" value="InterPro"/>
</dbReference>
<dbReference type="GO" id="GO:0006260">
    <property type="term" value="P:DNA replication"/>
    <property type="evidence" value="ECO:0000318"/>
    <property type="project" value="GO_Central"/>
</dbReference>
<dbReference type="SMART" id="SM00490">
    <property type="entry name" value="HELICc"/>
    <property type="match status" value="1"/>
</dbReference>
<dbReference type="AlphaFoldDB" id="A0A7I4CEV6"/>
<keyword evidence="4" id="KW-0347">Helicase</keyword>
<dbReference type="Gramene" id="Pp3c23_17960V3.2">
    <property type="protein sequence ID" value="Pp3c23_17960V3.2"/>
    <property type="gene ID" value="Pp3c23_17960"/>
</dbReference>
<dbReference type="SUPFAM" id="SSF52540">
    <property type="entry name" value="P-loop containing nucleoside triphosphate hydrolases"/>
    <property type="match status" value="1"/>
</dbReference>
<dbReference type="InterPro" id="IPR014001">
    <property type="entry name" value="Helicase_ATP-bd"/>
</dbReference>
<dbReference type="GO" id="GO:0005634">
    <property type="term" value="C:nucleus"/>
    <property type="evidence" value="ECO:0000318"/>
    <property type="project" value="GO_Central"/>
</dbReference>
<dbReference type="FunFam" id="3.40.50.300:FF:001391">
    <property type="entry name" value="ATP-dependent DNA helicase"/>
    <property type="match status" value="1"/>
</dbReference>
<dbReference type="GO" id="GO:0005694">
    <property type="term" value="C:chromosome"/>
    <property type="evidence" value="ECO:0000318"/>
    <property type="project" value="GO_Central"/>
</dbReference>
<evidence type="ECO:0000256" key="5">
    <source>
        <dbReference type="ARBA" id="ARBA00022840"/>
    </source>
</evidence>
<reference evidence="12 13" key="2">
    <citation type="journal article" date="2018" name="Plant J.">
        <title>The Physcomitrella patens chromosome-scale assembly reveals moss genome structure and evolution.</title>
        <authorList>
            <person name="Lang D."/>
            <person name="Ullrich K.K."/>
            <person name="Murat F."/>
            <person name="Fuchs J."/>
            <person name="Jenkins J."/>
            <person name="Haas F.B."/>
            <person name="Piednoel M."/>
            <person name="Gundlach H."/>
            <person name="Van Bel M."/>
            <person name="Meyberg R."/>
            <person name="Vives C."/>
            <person name="Morata J."/>
            <person name="Symeonidi A."/>
            <person name="Hiss M."/>
            <person name="Muchero W."/>
            <person name="Kamisugi Y."/>
            <person name="Saleh O."/>
            <person name="Blanc G."/>
            <person name="Decker E.L."/>
            <person name="van Gessel N."/>
            <person name="Grimwood J."/>
            <person name="Hayes R.D."/>
            <person name="Graham S.W."/>
            <person name="Gunter L.E."/>
            <person name="McDaniel S.F."/>
            <person name="Hoernstein S.N.W."/>
            <person name="Larsson A."/>
            <person name="Li F.W."/>
            <person name="Perroud P.F."/>
            <person name="Phillips J."/>
            <person name="Ranjan P."/>
            <person name="Rokshar D.S."/>
            <person name="Rothfels C.J."/>
            <person name="Schneider L."/>
            <person name="Shu S."/>
            <person name="Stevenson D.W."/>
            <person name="Thummler F."/>
            <person name="Tillich M."/>
            <person name="Villarreal Aguilar J.C."/>
            <person name="Widiez T."/>
            <person name="Wong G.K."/>
            <person name="Wymore A."/>
            <person name="Zhang Y."/>
            <person name="Zimmer A.D."/>
            <person name="Quatrano R.S."/>
            <person name="Mayer K.F.X."/>
            <person name="Goodstein D."/>
            <person name="Casacuberta J.M."/>
            <person name="Vandepoele K."/>
            <person name="Reski R."/>
            <person name="Cuming A.C."/>
            <person name="Tuskan G.A."/>
            <person name="Maumus F."/>
            <person name="Salse J."/>
            <person name="Schmutz J."/>
            <person name="Rensing S.A."/>
        </authorList>
    </citation>
    <scope>NUCLEOTIDE SEQUENCE [LARGE SCALE GENOMIC DNA]</scope>
    <source>
        <strain evidence="12 13">cv. Gransden 2004</strain>
    </source>
</reference>
<keyword evidence="3" id="KW-0378">Hydrolase</keyword>
<evidence type="ECO:0000259" key="11">
    <source>
        <dbReference type="PROSITE" id="PS51194"/>
    </source>
</evidence>
<dbReference type="InterPro" id="IPR001650">
    <property type="entry name" value="Helicase_C-like"/>
</dbReference>
<sequence length="821" mass="90992">METFSITYETDPMDTSVEVSGEATEQTGGEGVILNGGLWVQEGAWRGFSDEALPPKISDTAGEDLTTRIVVPVIAEKTLVIGHPFDVRRKETLSVKSEASPSDMYSAENFSGAADISREEMLNRCQIAMDMEKILVNAGPGVDVKPLIEYRHAVGLGCKRNPAADAGSMRFRTDFMETGDAKPRGLGRLKINRDEVQLIEWEKAAITALQKYFGHQQLKSFQREAVEAWAENRDCFVLAATGSGKSLCFQLPALMTGKVVVVVSPLISLMHDQCLQLARQGVSACFLGSGQVDKTIELKAMAGIYNIVYVCPETLPRLENYFQGLARGKGIALFAVDEAHCISKWGHDFRPTYRQLSMLRDKFKVGVIPGLKHQIPIMALTATATPRVRKDILTSLGIAAGNPRIVLTTFFRPNLYFSVHHSKTTMETSYEHDFSSLIKTYTEDVNKFQTTASALEENLLQERNRISSKEDNHNLRMGLSQLVNSTYSVAWPDNKKQVPGKKLNQDEDLIILSDENEEEEDSSSAEGDDLKDTDCDGAELTGEVLEDEDEDERFGGDCFVECGEFSGLGAASEKSVGRLNSIAMEMKGGPTIIYTPTRKETEAIAKFLCGHGAKPLLIMLRAHLRQVHEGFHGGTLQVVVATIAFGMGIDKPNVRRVIHYGWPQSLEAYYQEAGRAGRDGSRSNCALRFFPRCDVCLEGPPPAQNLAREAVLLLAAICNSKELHKDRLWWRGFVRILADRGYIRNTTSTVTNKLAMTTIRYPRLTSKGLRFLRTHVNAEASQDAKPLMIHLEGDMIQALRISKNNKEQDIRRSKGIEKGVG</sequence>
<dbReference type="Gene3D" id="3.40.50.300">
    <property type="entry name" value="P-loop containing nucleotide triphosphate hydrolases"/>
    <property type="match status" value="2"/>
</dbReference>
<evidence type="ECO:0000256" key="7">
    <source>
        <dbReference type="ARBA" id="ARBA00034808"/>
    </source>
</evidence>
<evidence type="ECO:0000256" key="4">
    <source>
        <dbReference type="ARBA" id="ARBA00022806"/>
    </source>
</evidence>
<dbReference type="InterPro" id="IPR011545">
    <property type="entry name" value="DEAD/DEAH_box_helicase_dom"/>
</dbReference>
<dbReference type="GO" id="GO:0043138">
    <property type="term" value="F:3'-5' DNA helicase activity"/>
    <property type="evidence" value="ECO:0000318"/>
    <property type="project" value="GO_Central"/>
</dbReference>
<comment type="similarity">
    <text evidence="1">Belongs to the helicase family. RecQ subfamily.</text>
</comment>
<evidence type="ECO:0000256" key="6">
    <source>
        <dbReference type="ARBA" id="ARBA00034617"/>
    </source>
</evidence>
<dbReference type="EMBL" id="ABEU02000023">
    <property type="status" value="NOT_ANNOTATED_CDS"/>
    <property type="molecule type" value="Genomic_DNA"/>
</dbReference>
<dbReference type="GO" id="GO:0016787">
    <property type="term" value="F:hydrolase activity"/>
    <property type="evidence" value="ECO:0007669"/>
    <property type="project" value="UniProtKB-KW"/>
</dbReference>
<dbReference type="Pfam" id="PF00270">
    <property type="entry name" value="DEAD"/>
    <property type="match status" value="1"/>
</dbReference>
<dbReference type="PANTHER" id="PTHR13710">
    <property type="entry name" value="DNA HELICASE RECQ FAMILY MEMBER"/>
    <property type="match status" value="1"/>
</dbReference>
<dbReference type="InterPro" id="IPR027417">
    <property type="entry name" value="P-loop_NTPase"/>
</dbReference>
<accession>A0A7I4CEV6</accession>
<dbReference type="PROSITE" id="PS51194">
    <property type="entry name" value="HELICASE_CTER"/>
    <property type="match status" value="1"/>
</dbReference>
<dbReference type="Proteomes" id="UP000006727">
    <property type="component" value="Chromosome 23"/>
</dbReference>
<keyword evidence="8" id="KW-0175">Coiled coil</keyword>
<dbReference type="SMART" id="SM00487">
    <property type="entry name" value="DEXDc"/>
    <property type="match status" value="1"/>
</dbReference>
<proteinExistence type="inferred from homology"/>
<dbReference type="FunCoup" id="A0A7I4CEV6">
    <property type="interactions" value="528"/>
</dbReference>